<dbReference type="GO" id="GO:0016887">
    <property type="term" value="F:ATP hydrolysis activity"/>
    <property type="evidence" value="ECO:0007669"/>
    <property type="project" value="InterPro"/>
</dbReference>
<dbReference type="InterPro" id="IPR017871">
    <property type="entry name" value="ABC_transporter-like_CS"/>
</dbReference>
<organism evidence="6 7">
    <name type="scientific">Mycolicibacterium aurum</name>
    <name type="common">Mycobacterium aurum</name>
    <dbReference type="NCBI Taxonomy" id="1791"/>
    <lineage>
        <taxon>Bacteria</taxon>
        <taxon>Bacillati</taxon>
        <taxon>Actinomycetota</taxon>
        <taxon>Actinomycetes</taxon>
        <taxon>Mycobacteriales</taxon>
        <taxon>Mycobacteriaceae</taxon>
        <taxon>Mycolicibacterium</taxon>
    </lineage>
</organism>
<dbReference type="OrthoDB" id="3282096at2"/>
<keyword evidence="7" id="KW-1185">Reference proteome</keyword>
<comment type="similarity">
    <text evidence="1">Belongs to the ABC transporter superfamily.</text>
</comment>
<dbReference type="PROSITE" id="PS00211">
    <property type="entry name" value="ABC_TRANSPORTER_1"/>
    <property type="match status" value="1"/>
</dbReference>
<dbReference type="STRING" id="1791.GCA_001049355_04365"/>
<dbReference type="SUPFAM" id="SSF52540">
    <property type="entry name" value="P-loop containing nucleoside triphosphate hydrolases"/>
    <property type="match status" value="1"/>
</dbReference>
<keyword evidence="6" id="KW-0378">Hydrolase</keyword>
<dbReference type="PANTHER" id="PTHR42734:SF5">
    <property type="entry name" value="IRON TRANSPORT SYSTEM ATP-BINDING PROTEIN HI_0361-RELATED"/>
    <property type="match status" value="1"/>
</dbReference>
<keyword evidence="3" id="KW-0547">Nucleotide-binding</keyword>
<gene>
    <name evidence="6" type="primary">ssuB_5</name>
    <name evidence="6" type="ORF">NCTC10437_05078</name>
</gene>
<dbReference type="GO" id="GO:0005524">
    <property type="term" value="F:ATP binding"/>
    <property type="evidence" value="ECO:0007669"/>
    <property type="project" value="UniProtKB-KW"/>
</dbReference>
<dbReference type="Gene3D" id="3.40.50.300">
    <property type="entry name" value="P-loop containing nucleotide triphosphate hydrolases"/>
    <property type="match status" value="1"/>
</dbReference>
<evidence type="ECO:0000256" key="3">
    <source>
        <dbReference type="ARBA" id="ARBA00022741"/>
    </source>
</evidence>
<dbReference type="InterPro" id="IPR050153">
    <property type="entry name" value="Metal_Ion_Import_ABC"/>
</dbReference>
<feature type="domain" description="ABC transporter" evidence="5">
    <location>
        <begin position="8"/>
        <end position="241"/>
    </location>
</feature>
<dbReference type="EMBL" id="LR134356">
    <property type="protein sequence ID" value="VEG58056.1"/>
    <property type="molecule type" value="Genomic_DNA"/>
</dbReference>
<name>A0A448IZX3_MYCAU</name>
<dbReference type="InterPro" id="IPR003439">
    <property type="entry name" value="ABC_transporter-like_ATP-bd"/>
</dbReference>
<protein>
    <submittedName>
        <fullName evidence="6">ABC transporter-like protein</fullName>
        <ecNumber evidence="6">3.6.3.-</ecNumber>
    </submittedName>
</protein>
<evidence type="ECO:0000259" key="5">
    <source>
        <dbReference type="PROSITE" id="PS50893"/>
    </source>
</evidence>
<dbReference type="AlphaFoldDB" id="A0A448IZX3"/>
<accession>A0A448IZX3</accession>
<dbReference type="RefSeq" id="WP_048634212.1">
    <property type="nucleotide sequence ID" value="NZ_CVQQ01000017.1"/>
</dbReference>
<dbReference type="KEGG" id="mauu:NCTC10437_05078"/>
<dbReference type="PANTHER" id="PTHR42734">
    <property type="entry name" value="METAL TRANSPORT SYSTEM ATP-BINDING PROTEIN TM_0124-RELATED"/>
    <property type="match status" value="1"/>
</dbReference>
<dbReference type="CDD" id="cd03235">
    <property type="entry name" value="ABC_Metallic_Cations"/>
    <property type="match status" value="1"/>
</dbReference>
<evidence type="ECO:0000256" key="4">
    <source>
        <dbReference type="ARBA" id="ARBA00022840"/>
    </source>
</evidence>
<evidence type="ECO:0000313" key="6">
    <source>
        <dbReference type="EMBL" id="VEG58056.1"/>
    </source>
</evidence>
<proteinExistence type="inferred from homology"/>
<evidence type="ECO:0000256" key="1">
    <source>
        <dbReference type="ARBA" id="ARBA00005417"/>
    </source>
</evidence>
<dbReference type="InterPro" id="IPR027417">
    <property type="entry name" value="P-loop_NTPase"/>
</dbReference>
<dbReference type="PROSITE" id="PS50893">
    <property type="entry name" value="ABC_TRANSPORTER_2"/>
    <property type="match status" value="1"/>
</dbReference>
<dbReference type="InterPro" id="IPR003593">
    <property type="entry name" value="AAA+_ATPase"/>
</dbReference>
<keyword evidence="4" id="KW-0067">ATP-binding</keyword>
<reference evidence="6 7" key="1">
    <citation type="submission" date="2018-12" db="EMBL/GenBank/DDBJ databases">
        <authorList>
            <consortium name="Pathogen Informatics"/>
        </authorList>
    </citation>
    <scope>NUCLEOTIDE SEQUENCE [LARGE SCALE GENOMIC DNA]</scope>
    <source>
        <strain evidence="6 7">NCTC10437</strain>
    </source>
</reference>
<keyword evidence="2" id="KW-0813">Transport</keyword>
<evidence type="ECO:0000313" key="7">
    <source>
        <dbReference type="Proteomes" id="UP000279306"/>
    </source>
</evidence>
<dbReference type="Pfam" id="PF00005">
    <property type="entry name" value="ABC_tran"/>
    <property type="match status" value="1"/>
</dbReference>
<dbReference type="SMART" id="SM00382">
    <property type="entry name" value="AAA"/>
    <property type="match status" value="1"/>
</dbReference>
<dbReference type="EC" id="3.6.3.-" evidence="6"/>
<evidence type="ECO:0000256" key="2">
    <source>
        <dbReference type="ARBA" id="ARBA00022448"/>
    </source>
</evidence>
<sequence length="257" mass="27382">MSAPETALTFHDVSVVRGGRTIWSDASFEVPAGGVIAVIGSNGTGKTTLLQMVLGLIPPASGRIEVFGRPPGSLNGEIGYVPQHYTALGGEAIRARDAVTLGLTGHRWGFGRTSRDERLRVDEALAAVAATDIADKRLSQLSGGQRQRVALAEALVGRPKLVILDEPLASLDLRSQHELVALVKNINAEFGVTVLLVAHDLNPLLTILTGAIYLLDGHPHYDTVDGVVDATLLTHLYGTQVEVVHTPQGDLYVRKPQ</sequence>
<dbReference type="Proteomes" id="UP000279306">
    <property type="component" value="Chromosome"/>
</dbReference>